<feature type="compositionally biased region" description="Polar residues" evidence="1">
    <location>
        <begin position="709"/>
        <end position="721"/>
    </location>
</feature>
<dbReference type="OrthoDB" id="10506222at2759"/>
<dbReference type="WBParaSite" id="HPLM_0001737401-mRNA-1">
    <property type="protein sequence ID" value="HPLM_0001737401-mRNA-1"/>
    <property type="gene ID" value="HPLM_0001737401"/>
</dbReference>
<evidence type="ECO:0000313" key="3">
    <source>
        <dbReference type="Proteomes" id="UP000268014"/>
    </source>
</evidence>
<evidence type="ECO:0000256" key="1">
    <source>
        <dbReference type="SAM" id="MobiDB-lite"/>
    </source>
</evidence>
<feature type="compositionally biased region" description="Polar residues" evidence="1">
    <location>
        <begin position="1026"/>
        <end position="1037"/>
    </location>
</feature>
<dbReference type="Proteomes" id="UP000268014">
    <property type="component" value="Unassembled WGS sequence"/>
</dbReference>
<feature type="region of interest" description="Disordered" evidence="1">
    <location>
        <begin position="503"/>
        <end position="595"/>
    </location>
</feature>
<feature type="compositionally biased region" description="Basic and acidic residues" evidence="1">
    <location>
        <begin position="308"/>
        <end position="332"/>
    </location>
</feature>
<reference evidence="2 3" key="2">
    <citation type="submission" date="2018-11" db="EMBL/GenBank/DDBJ databases">
        <authorList>
            <consortium name="Pathogen Informatics"/>
        </authorList>
    </citation>
    <scope>NUCLEOTIDE SEQUENCE [LARGE SCALE GENOMIC DNA]</scope>
    <source>
        <strain evidence="2 3">MHpl1</strain>
    </source>
</reference>
<evidence type="ECO:0000313" key="4">
    <source>
        <dbReference type="WBParaSite" id="HPLM_0001737401-mRNA-1"/>
    </source>
</evidence>
<feature type="compositionally biased region" description="Basic and acidic residues" evidence="1">
    <location>
        <begin position="392"/>
        <end position="409"/>
    </location>
</feature>
<organism evidence="4">
    <name type="scientific">Haemonchus placei</name>
    <name type="common">Barber's pole worm</name>
    <dbReference type="NCBI Taxonomy" id="6290"/>
    <lineage>
        <taxon>Eukaryota</taxon>
        <taxon>Metazoa</taxon>
        <taxon>Ecdysozoa</taxon>
        <taxon>Nematoda</taxon>
        <taxon>Chromadorea</taxon>
        <taxon>Rhabditida</taxon>
        <taxon>Rhabditina</taxon>
        <taxon>Rhabditomorpha</taxon>
        <taxon>Strongyloidea</taxon>
        <taxon>Trichostrongylidae</taxon>
        <taxon>Haemonchus</taxon>
    </lineage>
</organism>
<feature type="compositionally biased region" description="Basic and acidic residues" evidence="1">
    <location>
        <begin position="422"/>
        <end position="432"/>
    </location>
</feature>
<dbReference type="AlphaFoldDB" id="A0A158QRG9"/>
<feature type="region of interest" description="Disordered" evidence="1">
    <location>
        <begin position="867"/>
        <end position="891"/>
    </location>
</feature>
<feature type="compositionally biased region" description="Basic and acidic residues" evidence="1">
    <location>
        <begin position="662"/>
        <end position="693"/>
    </location>
</feature>
<feature type="region of interest" description="Disordered" evidence="1">
    <location>
        <begin position="642"/>
        <end position="728"/>
    </location>
</feature>
<feature type="region of interest" description="Disordered" evidence="1">
    <location>
        <begin position="308"/>
        <end position="409"/>
    </location>
</feature>
<protein>
    <submittedName>
        <fullName evidence="4">EF-hand domain-containing protein</fullName>
    </submittedName>
</protein>
<name>A0A158QRG9_HAEPC</name>
<feature type="compositionally biased region" description="Basic and acidic residues" evidence="1">
    <location>
        <begin position="339"/>
        <end position="348"/>
    </location>
</feature>
<sequence>MWESVGPQQNPFEAGYFSQSSFVAYCVGAEELLFETKSTTKRAETMVFEKYSVMPIFAQTTQLAMQCLLLALLPSIVVWSMGINAARQTRDEAPLPDIHALSKEMFGQELKKLDPDTLEKAKTPEAQRLLNDVKDDEDLKMFAELVLSDLESAKNGENSEKDAAIAVDRWLYFLPPDKRSIMENKYPSLKGKRSPDVKKESPHDIGDEARKKLLDRLSEEMFGKKVKDVTLEILDDENNPTVTRTIEAVGDDSGALNFVYEMIKLIDGYNNGLYKPDHLVDGTKLFLRQSGSDDLLLKIFPTLEEIIDPTKKPKPKETKPPDASQGKDRKIETTQPNNDQERKGDKSGESQGSGMFPTSGKDFFGGGESKETESENANQGQGRKIETTLPNNDKKTVESKKIENSPERNLLDRLSEEMFGEKVEDVNDETMKKPKNPVAENTAEEAKKDKGIRDFAHEVVSAMDRTNKGKLTPSQALDGIRRILKISPSKETLLEMFPTLKEIGETQVYSDDPVKEDESQPEYHTIKTTEPSEPDEKKVESKEPDNSPDRKLLDRLSEEMFGEKVEDVNDETMKKPKNPIAESTAEEAKKDEGIRDFADEVVSTMDSMNKGKLAPNQALEGIRRALEGSPSKKLLLEKFPTLKEIEEGSEPTDAIDQDEGEREIKTTVPDEKTDEWKEPESSPDKKLLDRLSEEMFGGNVEDVSDQTMDEPNNPTAQNTANEAEKDNNVRDFVFEVLNLMKKKKAGAITSKWALKGIGRSLKNSPSQGLLVKKYPTLKEITDVGETEEPKNTADKELLDRLAEEIFGEKVEKINDKTMSEPKNPTAESTVKEAEKNNDVRDFVFEVADLMKKAGAGKLSPQWALKGIGRSLTNSPSKDVSETEEPQDTADKEVLDRLAEEMFGEKMKEINDKTMDNPKNPTAKSTADEAEKNRDVRDFVFEVVDLMKKAGAGKLSPKWALKEVGRALKSSPSQGLLVKKYPTLREIADVRETEEPQDTADKELLDRLAEEMFGEKVEEINDKTMNDPKNPTAKSTASEAEKNNDVRDFVFEVVDLMKKVGAGKLSPKWALKGIGHSLKNSPSQGLLVKKYPTLKELGGEFA</sequence>
<keyword evidence="3" id="KW-1185">Reference proteome</keyword>
<feature type="region of interest" description="Disordered" evidence="1">
    <location>
        <begin position="1017"/>
        <end position="1040"/>
    </location>
</feature>
<accession>A0A158QRG9</accession>
<feature type="region of interest" description="Disordered" evidence="1">
    <location>
        <begin position="422"/>
        <end position="450"/>
    </location>
</feature>
<gene>
    <name evidence="2" type="ORF">HPLM_LOCUS17367</name>
</gene>
<reference evidence="4" key="1">
    <citation type="submission" date="2016-04" db="UniProtKB">
        <authorList>
            <consortium name="WormBaseParasite"/>
        </authorList>
    </citation>
    <scope>IDENTIFICATION</scope>
</reference>
<feature type="compositionally biased region" description="Basic and acidic residues" evidence="1">
    <location>
        <begin position="534"/>
        <end position="574"/>
    </location>
</feature>
<dbReference type="EMBL" id="UZAF01019925">
    <property type="protein sequence ID" value="VDO64775.1"/>
    <property type="molecule type" value="Genomic_DNA"/>
</dbReference>
<feature type="region of interest" description="Disordered" evidence="1">
    <location>
        <begin position="811"/>
        <end position="834"/>
    </location>
</feature>
<proteinExistence type="predicted"/>
<feature type="compositionally biased region" description="Basic and acidic residues" evidence="1">
    <location>
        <begin position="586"/>
        <end position="595"/>
    </location>
</feature>
<feature type="region of interest" description="Disordered" evidence="1">
    <location>
        <begin position="907"/>
        <end position="931"/>
    </location>
</feature>
<feature type="compositionally biased region" description="Acidic residues" evidence="1">
    <location>
        <begin position="647"/>
        <end position="661"/>
    </location>
</feature>
<evidence type="ECO:0000313" key="2">
    <source>
        <dbReference type="EMBL" id="VDO64775.1"/>
    </source>
</evidence>